<dbReference type="Proteomes" id="UP001431783">
    <property type="component" value="Unassembled WGS sequence"/>
</dbReference>
<dbReference type="AlphaFoldDB" id="A0AAW1UB04"/>
<keyword evidence="2" id="KW-1185">Reference proteome</keyword>
<sequence length="127" mass="14282">MSPQAMARLHLRRWRLVFKIRFLVTSRQRTLRIRPSLSVGGPDHRGTSDRPCVALALKAVEQTAQALCLTLNPTKCGATSLVTSGRGYKIKVLARTQFSLSHRDEIHQLGPIDEWRYLGVNRPQGPP</sequence>
<organism evidence="1 2">
    <name type="scientific">Henosepilachna vigintioctopunctata</name>
    <dbReference type="NCBI Taxonomy" id="420089"/>
    <lineage>
        <taxon>Eukaryota</taxon>
        <taxon>Metazoa</taxon>
        <taxon>Ecdysozoa</taxon>
        <taxon>Arthropoda</taxon>
        <taxon>Hexapoda</taxon>
        <taxon>Insecta</taxon>
        <taxon>Pterygota</taxon>
        <taxon>Neoptera</taxon>
        <taxon>Endopterygota</taxon>
        <taxon>Coleoptera</taxon>
        <taxon>Polyphaga</taxon>
        <taxon>Cucujiformia</taxon>
        <taxon>Coccinelloidea</taxon>
        <taxon>Coccinellidae</taxon>
        <taxon>Epilachninae</taxon>
        <taxon>Epilachnini</taxon>
        <taxon>Henosepilachna</taxon>
    </lineage>
</organism>
<dbReference type="EMBL" id="JARQZJ010000043">
    <property type="protein sequence ID" value="KAK9877809.1"/>
    <property type="molecule type" value="Genomic_DNA"/>
</dbReference>
<proteinExistence type="predicted"/>
<accession>A0AAW1UB04</accession>
<comment type="caution">
    <text evidence="1">The sequence shown here is derived from an EMBL/GenBank/DDBJ whole genome shotgun (WGS) entry which is preliminary data.</text>
</comment>
<protein>
    <submittedName>
        <fullName evidence="1">Uncharacterized protein</fullName>
    </submittedName>
</protein>
<evidence type="ECO:0000313" key="1">
    <source>
        <dbReference type="EMBL" id="KAK9877809.1"/>
    </source>
</evidence>
<name>A0AAW1UB04_9CUCU</name>
<reference evidence="1 2" key="1">
    <citation type="submission" date="2023-03" db="EMBL/GenBank/DDBJ databases">
        <title>Genome insight into feeding habits of ladybird beetles.</title>
        <authorList>
            <person name="Li H.-S."/>
            <person name="Huang Y.-H."/>
            <person name="Pang H."/>
        </authorList>
    </citation>
    <scope>NUCLEOTIDE SEQUENCE [LARGE SCALE GENOMIC DNA]</scope>
    <source>
        <strain evidence="1">SYSU_2023b</strain>
        <tissue evidence="1">Whole body</tissue>
    </source>
</reference>
<gene>
    <name evidence="1" type="ORF">WA026_019489</name>
</gene>
<evidence type="ECO:0000313" key="2">
    <source>
        <dbReference type="Proteomes" id="UP001431783"/>
    </source>
</evidence>